<accession>A0A4Z1NYC4</accession>
<keyword evidence="2" id="KW-1185">Reference proteome</keyword>
<evidence type="ECO:0000313" key="1">
    <source>
        <dbReference type="EMBL" id="TID18543.1"/>
    </source>
</evidence>
<comment type="caution">
    <text evidence="1">The sequence shown here is derived from an EMBL/GenBank/DDBJ whole genome shotgun (WGS) entry which is preliminary data.</text>
</comment>
<organism evidence="1 2">
    <name type="scientific">Venturia nashicola</name>
    <dbReference type="NCBI Taxonomy" id="86259"/>
    <lineage>
        <taxon>Eukaryota</taxon>
        <taxon>Fungi</taxon>
        <taxon>Dikarya</taxon>
        <taxon>Ascomycota</taxon>
        <taxon>Pezizomycotina</taxon>
        <taxon>Dothideomycetes</taxon>
        <taxon>Pleosporomycetidae</taxon>
        <taxon>Venturiales</taxon>
        <taxon>Venturiaceae</taxon>
        <taxon>Venturia</taxon>
    </lineage>
</organism>
<protein>
    <submittedName>
        <fullName evidence="1">Uncharacterized protein</fullName>
    </submittedName>
</protein>
<dbReference type="Proteomes" id="UP000298493">
    <property type="component" value="Unassembled WGS sequence"/>
</dbReference>
<dbReference type="AlphaFoldDB" id="A0A4Z1NYC4"/>
<evidence type="ECO:0000313" key="2">
    <source>
        <dbReference type="Proteomes" id="UP000298493"/>
    </source>
</evidence>
<name>A0A4Z1NYC4_9PEZI</name>
<gene>
    <name evidence="1" type="ORF">E6O75_ATG06619</name>
</gene>
<reference evidence="1 2" key="1">
    <citation type="submission" date="2019-04" db="EMBL/GenBank/DDBJ databases">
        <title>High contiguity whole genome sequence and gene annotation resource for two Venturia nashicola isolates.</title>
        <authorList>
            <person name="Prokchorchik M."/>
            <person name="Won K."/>
            <person name="Lee Y."/>
            <person name="Choi E.D."/>
            <person name="Segonzac C."/>
            <person name="Sohn K.H."/>
        </authorList>
    </citation>
    <scope>NUCLEOTIDE SEQUENCE [LARGE SCALE GENOMIC DNA]</scope>
    <source>
        <strain evidence="1 2">PRI2</strain>
    </source>
</reference>
<dbReference type="EMBL" id="SNSC02000014">
    <property type="protein sequence ID" value="TID18543.1"/>
    <property type="molecule type" value="Genomic_DNA"/>
</dbReference>
<proteinExistence type="predicted"/>
<sequence>MPITNSRLRTPTTDGPAVAPVPKVWDATAVDLDVTCEVAGDVELVGPLSLQYPPLHAKCSWQGCAEEQFQPQQPHLKSFVSDDLNA</sequence>